<dbReference type="GO" id="GO:0003677">
    <property type="term" value="F:DNA binding"/>
    <property type="evidence" value="ECO:0007669"/>
    <property type="project" value="InterPro"/>
</dbReference>
<feature type="compositionally biased region" description="Polar residues" evidence="1">
    <location>
        <begin position="65"/>
        <end position="78"/>
    </location>
</feature>
<dbReference type="EMBL" id="JADEWZ010000053">
    <property type="protein sequence ID" value="MBE9118593.1"/>
    <property type="molecule type" value="Genomic_DNA"/>
</dbReference>
<dbReference type="Proteomes" id="UP000654482">
    <property type="component" value="Unassembled WGS sequence"/>
</dbReference>
<sequence>MELTQTSLSPLVKRAEAQLLESEAYQSAIAQLQNLTDDAVETVRGLVTAVAQEAMHLVCQQMSASSQTPVAKPSQSHSSTEKSPIDSNPTPGESDRQVQFCRIGQTLREKRLSRSISVRQLNATTLVPIYQIQAIEAGEIEKLPENIYLQGFIRQLGNALGLDGVALAASLPQPETSVIPSWYRQPPTATMLQFKPVHLYLGYTALMAGAIGGMSWMSGHHARTVSVEPQDATPQRLVASETDRAIEVQKQTSPATAGIAPPETMNP</sequence>
<proteinExistence type="predicted"/>
<dbReference type="PANTHER" id="PTHR34475:SF1">
    <property type="entry name" value="CYTOSKELETON PROTEIN RODZ"/>
    <property type="match status" value="1"/>
</dbReference>
<feature type="region of interest" description="Disordered" evidence="1">
    <location>
        <begin position="247"/>
        <end position="267"/>
    </location>
</feature>
<gene>
    <name evidence="2" type="ORF">IQ249_22140</name>
</gene>
<dbReference type="InterPro" id="IPR050400">
    <property type="entry name" value="Bact_Cytoskel_RodZ"/>
</dbReference>
<dbReference type="Gene3D" id="1.10.260.40">
    <property type="entry name" value="lambda repressor-like DNA-binding domains"/>
    <property type="match status" value="1"/>
</dbReference>
<feature type="region of interest" description="Disordered" evidence="1">
    <location>
        <begin position="65"/>
        <end position="98"/>
    </location>
</feature>
<dbReference type="Pfam" id="PF13413">
    <property type="entry name" value="HTH_25"/>
    <property type="match status" value="1"/>
</dbReference>
<name>A0A8J7E1L8_9CYAN</name>
<dbReference type="RefSeq" id="WP_194031677.1">
    <property type="nucleotide sequence ID" value="NZ_JADEWZ010000053.1"/>
</dbReference>
<dbReference type="AlphaFoldDB" id="A0A8J7E1L8"/>
<accession>A0A8J7E1L8</accession>
<protein>
    <submittedName>
        <fullName evidence="2">Helix-turn-helix domain-containing protein</fullName>
    </submittedName>
</protein>
<comment type="caution">
    <text evidence="2">The sequence shown here is derived from an EMBL/GenBank/DDBJ whole genome shotgun (WGS) entry which is preliminary data.</text>
</comment>
<evidence type="ECO:0000256" key="1">
    <source>
        <dbReference type="SAM" id="MobiDB-lite"/>
    </source>
</evidence>
<dbReference type="PANTHER" id="PTHR34475">
    <property type="match status" value="1"/>
</dbReference>
<organism evidence="2 3">
    <name type="scientific">Lusitaniella coriacea LEGE 07157</name>
    <dbReference type="NCBI Taxonomy" id="945747"/>
    <lineage>
        <taxon>Bacteria</taxon>
        <taxon>Bacillati</taxon>
        <taxon>Cyanobacteriota</taxon>
        <taxon>Cyanophyceae</taxon>
        <taxon>Spirulinales</taxon>
        <taxon>Lusitaniellaceae</taxon>
        <taxon>Lusitaniella</taxon>
    </lineage>
</organism>
<keyword evidence="3" id="KW-1185">Reference proteome</keyword>
<evidence type="ECO:0000313" key="2">
    <source>
        <dbReference type="EMBL" id="MBE9118593.1"/>
    </source>
</evidence>
<reference evidence="2" key="1">
    <citation type="submission" date="2020-10" db="EMBL/GenBank/DDBJ databases">
        <authorList>
            <person name="Castelo-Branco R."/>
            <person name="Eusebio N."/>
            <person name="Adriana R."/>
            <person name="Vieira A."/>
            <person name="Brugerolle De Fraissinette N."/>
            <person name="Rezende De Castro R."/>
            <person name="Schneider M.P."/>
            <person name="Vasconcelos V."/>
            <person name="Leao P.N."/>
        </authorList>
    </citation>
    <scope>NUCLEOTIDE SEQUENCE</scope>
    <source>
        <strain evidence="2">LEGE 07157</strain>
    </source>
</reference>
<dbReference type="InterPro" id="IPR010982">
    <property type="entry name" value="Lambda_DNA-bd_dom_sf"/>
</dbReference>
<evidence type="ECO:0000313" key="3">
    <source>
        <dbReference type="Proteomes" id="UP000654482"/>
    </source>
</evidence>